<comment type="catalytic activity">
    <reaction evidence="6">
        <text>cytidine(34) in tRNA(Ile2) + L-lysine + ATP = lysidine(34) in tRNA(Ile2) + AMP + diphosphate + H(+)</text>
        <dbReference type="Rhea" id="RHEA:43744"/>
        <dbReference type="Rhea" id="RHEA-COMP:10625"/>
        <dbReference type="Rhea" id="RHEA-COMP:10670"/>
        <dbReference type="ChEBI" id="CHEBI:15378"/>
        <dbReference type="ChEBI" id="CHEBI:30616"/>
        <dbReference type="ChEBI" id="CHEBI:32551"/>
        <dbReference type="ChEBI" id="CHEBI:33019"/>
        <dbReference type="ChEBI" id="CHEBI:82748"/>
        <dbReference type="ChEBI" id="CHEBI:83665"/>
        <dbReference type="ChEBI" id="CHEBI:456215"/>
        <dbReference type="EC" id="6.3.4.19"/>
    </reaction>
</comment>
<dbReference type="EC" id="6.3.4.19" evidence="1"/>
<evidence type="ECO:0000256" key="2">
    <source>
        <dbReference type="ARBA" id="ARBA00022598"/>
    </source>
</evidence>
<dbReference type="GO" id="GO:0008033">
    <property type="term" value="P:tRNA processing"/>
    <property type="evidence" value="ECO:0007669"/>
    <property type="project" value="UniProtKB-KW"/>
</dbReference>
<reference evidence="8" key="1">
    <citation type="submission" date="2016-10" db="EMBL/GenBank/DDBJ databases">
        <authorList>
            <person name="de Groot N.N."/>
        </authorList>
    </citation>
    <scope>NUCLEOTIDE SEQUENCE</scope>
</reference>
<evidence type="ECO:0000256" key="3">
    <source>
        <dbReference type="ARBA" id="ARBA00022694"/>
    </source>
</evidence>
<dbReference type="NCBIfam" id="TIGR02432">
    <property type="entry name" value="lysidine_TilS_N"/>
    <property type="match status" value="1"/>
</dbReference>
<keyword evidence="5" id="KW-0067">ATP-binding</keyword>
<dbReference type="PANTHER" id="PTHR43033">
    <property type="entry name" value="TRNA(ILE)-LYSIDINE SYNTHASE-RELATED"/>
    <property type="match status" value="1"/>
</dbReference>
<evidence type="ECO:0000256" key="1">
    <source>
        <dbReference type="ARBA" id="ARBA00013267"/>
    </source>
</evidence>
<dbReference type="InterPro" id="IPR012795">
    <property type="entry name" value="tRNA_Ile_lys_synt_N"/>
</dbReference>
<evidence type="ECO:0000256" key="5">
    <source>
        <dbReference type="ARBA" id="ARBA00022840"/>
    </source>
</evidence>
<dbReference type="InterPro" id="IPR014729">
    <property type="entry name" value="Rossmann-like_a/b/a_fold"/>
</dbReference>
<sequence length="328" mass="38955">MINLTKETFPILQQNKNLLAFSAGVDSSALFFLLLEENIDFDIALVNYNLRENSIKEELHAIALAKEYNLKCYTIQAPSFENNFEKNARDFRYDFFDKIISENNYDNLLTAHQLNDQLEWFLMRLTKGAGTSELLGLEPVSKRKNYTIIRPLLHNSKEELLDYLELNNFPYFIDKSNFEEKYERNIFRKNFSDKLLTQYKEGIRRSFDYLREDKQNLFAGYKEVFHYKKMYVLSYQDDALITRLIDKYLKILGYLLSGNQRKELKRDSSIVFGGLWAVEIKDNFIYIAPYLKINMPKRFKEECRRAKLPSKIRAYLYKEEINPKALLG</sequence>
<dbReference type="Gene3D" id="3.40.50.620">
    <property type="entry name" value="HUPs"/>
    <property type="match status" value="1"/>
</dbReference>
<name>A0A1W1CC34_9ZZZZ</name>
<organism evidence="8">
    <name type="scientific">hydrothermal vent metagenome</name>
    <dbReference type="NCBI Taxonomy" id="652676"/>
    <lineage>
        <taxon>unclassified sequences</taxon>
        <taxon>metagenomes</taxon>
        <taxon>ecological metagenomes</taxon>
    </lineage>
</organism>
<protein>
    <recommendedName>
        <fullName evidence="1">tRNA(Ile)-lysidine synthetase</fullName>
        <ecNumber evidence="1">6.3.4.19</ecNumber>
    </recommendedName>
</protein>
<dbReference type="EMBL" id="FPHN01000153">
    <property type="protein sequence ID" value="SFV63346.1"/>
    <property type="molecule type" value="Genomic_DNA"/>
</dbReference>
<dbReference type="PANTHER" id="PTHR43033:SF1">
    <property type="entry name" value="TRNA(ILE)-LYSIDINE SYNTHASE-RELATED"/>
    <property type="match status" value="1"/>
</dbReference>
<keyword evidence="4" id="KW-0547">Nucleotide-binding</keyword>
<evidence type="ECO:0000256" key="4">
    <source>
        <dbReference type="ARBA" id="ARBA00022741"/>
    </source>
</evidence>
<keyword evidence="2 8" id="KW-0436">Ligase</keyword>
<dbReference type="GO" id="GO:0032267">
    <property type="term" value="F:tRNA(Ile)-lysidine synthase activity"/>
    <property type="evidence" value="ECO:0007669"/>
    <property type="project" value="UniProtKB-EC"/>
</dbReference>
<dbReference type="GO" id="GO:0005524">
    <property type="term" value="F:ATP binding"/>
    <property type="evidence" value="ECO:0007669"/>
    <property type="project" value="UniProtKB-KW"/>
</dbReference>
<accession>A0A1W1CC34</accession>
<dbReference type="SUPFAM" id="SSF52402">
    <property type="entry name" value="Adenine nucleotide alpha hydrolases-like"/>
    <property type="match status" value="1"/>
</dbReference>
<evidence type="ECO:0000313" key="8">
    <source>
        <dbReference type="EMBL" id="SFV63346.1"/>
    </source>
</evidence>
<proteinExistence type="inferred from homology"/>
<dbReference type="InterPro" id="IPR012094">
    <property type="entry name" value="tRNA_Ile_lys_synt"/>
</dbReference>
<dbReference type="Pfam" id="PF01171">
    <property type="entry name" value="ATP_bind_3"/>
    <property type="match status" value="1"/>
</dbReference>
<dbReference type="AlphaFoldDB" id="A0A1W1CC34"/>
<dbReference type="CDD" id="cd01992">
    <property type="entry name" value="TilS_N"/>
    <property type="match status" value="1"/>
</dbReference>
<evidence type="ECO:0000256" key="6">
    <source>
        <dbReference type="ARBA" id="ARBA00048539"/>
    </source>
</evidence>
<dbReference type="InterPro" id="IPR011063">
    <property type="entry name" value="TilS/TtcA_N"/>
</dbReference>
<gene>
    <name evidence="8" type="ORF">MNB_SV-14-748</name>
</gene>
<evidence type="ECO:0000259" key="7">
    <source>
        <dbReference type="Pfam" id="PF01171"/>
    </source>
</evidence>
<keyword evidence="3" id="KW-0819">tRNA processing</keyword>
<dbReference type="HAMAP" id="MF_01161">
    <property type="entry name" value="tRNA_Ile_lys_synt"/>
    <property type="match status" value="1"/>
</dbReference>
<feature type="domain" description="tRNA(Ile)-lysidine/2-thiocytidine synthase N-terminal" evidence="7">
    <location>
        <begin position="17"/>
        <end position="190"/>
    </location>
</feature>